<name>K1Y4C9_MARBU</name>
<dbReference type="OMA" id="DTHLIVC"/>
<evidence type="ECO:0000313" key="3">
    <source>
        <dbReference type="Proteomes" id="UP000006753"/>
    </source>
</evidence>
<dbReference type="KEGG" id="mbe:MBM_01991"/>
<evidence type="ECO:0000313" key="2">
    <source>
        <dbReference type="EMBL" id="EKD20039.1"/>
    </source>
</evidence>
<keyword evidence="3" id="KW-1185">Reference proteome</keyword>
<dbReference type="Proteomes" id="UP000006753">
    <property type="component" value="Unassembled WGS sequence"/>
</dbReference>
<feature type="compositionally biased region" description="Low complexity" evidence="1">
    <location>
        <begin position="65"/>
        <end position="78"/>
    </location>
</feature>
<dbReference type="InParanoid" id="K1Y4C9"/>
<evidence type="ECO:0000256" key="1">
    <source>
        <dbReference type="SAM" id="MobiDB-lite"/>
    </source>
</evidence>
<feature type="compositionally biased region" description="Basic and acidic residues" evidence="1">
    <location>
        <begin position="83"/>
        <end position="103"/>
    </location>
</feature>
<proteinExistence type="predicted"/>
<gene>
    <name evidence="2" type="ORF">MBM_01991</name>
</gene>
<sequence>MQRTPSPLALTPALPSELLSYILTHNSHPTTLIICQPRASFLLSLQRCIPNTVQRQPPPPPPQQQAPQQQQRSSSIPPDTEPPDAKRDGTVDERDVDRDGGEKQRHPLLVATLHQIATSRSIKLVFVATVSHLRAYLSVFPPPALEAEAEPLSRPRFESQGNGAPLLVVYGLVSLHRDTSEWSAQGLGNSVAGLVEAGRRAGRRIVVVEERQGDEDEVGNGEERMPMLNGSLRRAGLENEDGGWSGRTVEVGRVLGRWFRFKRGEWGVCF</sequence>
<reference evidence="2 3" key="1">
    <citation type="journal article" date="2012" name="BMC Genomics">
        <title>Sequencing the genome of Marssonina brunnea reveals fungus-poplar co-evolution.</title>
        <authorList>
            <person name="Zhu S."/>
            <person name="Cao Y.-Z."/>
            <person name="Jiang C."/>
            <person name="Tan B.-Y."/>
            <person name="Wang Z."/>
            <person name="Feng S."/>
            <person name="Zhang L."/>
            <person name="Su X.-H."/>
            <person name="Brejova B."/>
            <person name="Vinar T."/>
            <person name="Xu M."/>
            <person name="Wang M.-X."/>
            <person name="Zhang S.-G."/>
            <person name="Huang M.-R."/>
            <person name="Wu R."/>
            <person name="Zhou Y."/>
        </authorList>
    </citation>
    <scope>NUCLEOTIDE SEQUENCE [LARGE SCALE GENOMIC DNA]</scope>
    <source>
        <strain evidence="2 3">MB_m1</strain>
    </source>
</reference>
<dbReference type="GeneID" id="18757926"/>
<dbReference type="HOGENOM" id="CLU_071085_1_0_1"/>
<dbReference type="EMBL" id="JH921430">
    <property type="protein sequence ID" value="EKD20039.1"/>
    <property type="molecule type" value="Genomic_DNA"/>
</dbReference>
<dbReference type="OrthoDB" id="5391496at2759"/>
<dbReference type="RefSeq" id="XP_007289880.1">
    <property type="nucleotide sequence ID" value="XM_007289818.1"/>
</dbReference>
<dbReference type="AlphaFoldDB" id="K1Y4C9"/>
<feature type="region of interest" description="Disordered" evidence="1">
    <location>
        <begin position="52"/>
        <end position="103"/>
    </location>
</feature>
<organism evidence="2 3">
    <name type="scientific">Marssonina brunnea f. sp. multigermtubi (strain MB_m1)</name>
    <name type="common">Marssonina leaf spot fungus</name>
    <dbReference type="NCBI Taxonomy" id="1072389"/>
    <lineage>
        <taxon>Eukaryota</taxon>
        <taxon>Fungi</taxon>
        <taxon>Dikarya</taxon>
        <taxon>Ascomycota</taxon>
        <taxon>Pezizomycotina</taxon>
        <taxon>Leotiomycetes</taxon>
        <taxon>Helotiales</taxon>
        <taxon>Drepanopezizaceae</taxon>
        <taxon>Drepanopeziza</taxon>
    </lineage>
</organism>
<accession>K1Y4C9</accession>
<dbReference type="eggNOG" id="ENOG502SDG8">
    <property type="taxonomic scope" value="Eukaryota"/>
</dbReference>
<protein>
    <submittedName>
        <fullName evidence="2">Uncharacterized protein</fullName>
    </submittedName>
</protein>